<dbReference type="SMART" id="SM01043">
    <property type="entry name" value="BTAD"/>
    <property type="match status" value="1"/>
</dbReference>
<dbReference type="InterPro" id="IPR036388">
    <property type="entry name" value="WH-like_DNA-bd_sf"/>
</dbReference>
<dbReference type="SUPFAM" id="SSF48452">
    <property type="entry name" value="TPR-like"/>
    <property type="match status" value="2"/>
</dbReference>
<evidence type="ECO:0000256" key="2">
    <source>
        <dbReference type="ARBA" id="ARBA00022840"/>
    </source>
</evidence>
<evidence type="ECO:0000256" key="1">
    <source>
        <dbReference type="ARBA" id="ARBA00022741"/>
    </source>
</evidence>
<dbReference type="Gene3D" id="3.40.50.300">
    <property type="entry name" value="P-loop containing nucleotide triphosphate hydrolases"/>
    <property type="match status" value="1"/>
</dbReference>
<evidence type="ECO:0000313" key="5">
    <source>
        <dbReference type="Proteomes" id="UP000000564"/>
    </source>
</evidence>
<dbReference type="Gene3D" id="1.10.10.10">
    <property type="entry name" value="Winged helix-like DNA-binding domain superfamily/Winged helix DNA-binding domain"/>
    <property type="match status" value="1"/>
</dbReference>
<keyword evidence="2" id="KW-0067">ATP-binding</keyword>
<dbReference type="PANTHER" id="PTHR16305:SF28">
    <property type="entry name" value="GUANYLATE CYCLASE DOMAIN-CONTAINING PROTEIN"/>
    <property type="match status" value="1"/>
</dbReference>
<proteinExistence type="predicted"/>
<reference evidence="4 5" key="1">
    <citation type="journal article" date="2002" name="Proc. Natl. Acad. Sci. U.S.A.">
        <title>Genome sequence of a serotype M3 strain of group A Streptococcus: phage-encoded toxins, the high-virulence phenotype, and clone emergence.</title>
        <authorList>
            <person name="Beres S.B."/>
            <person name="Sylva G.L."/>
            <person name="Barbian K.D."/>
            <person name="Lei B."/>
            <person name="Hoff J.S."/>
            <person name="Mammarella N.D."/>
            <person name="Liu M.Y."/>
            <person name="Smoot J.C."/>
            <person name="Porcella S.F."/>
            <person name="Parkins L.D."/>
            <person name="Campbell D.S."/>
            <person name="Smith T.M."/>
            <person name="McCormick J.K."/>
            <person name="Leung D.Y."/>
            <person name="Schlievert P.M."/>
            <person name="Musser J.M."/>
        </authorList>
    </citation>
    <scope>NUCLEOTIDE SEQUENCE [LARGE SCALE GENOMIC DNA]</scope>
    <source>
        <strain evidence="5">ATCC BAA-595 / MGAS315</strain>
    </source>
</reference>
<dbReference type="InterPro" id="IPR005158">
    <property type="entry name" value="BTAD"/>
</dbReference>
<sequence length="1024" mass="118736">MTKGIRFQLLGSPHIFLDDKEQFFAFAKANALLYYLVVNGSVSREVAASLLWENKNTQTAKKNLRNAIYQVNKVLQADVIICPNRNLLVLNKTLDIKTDINLFLADPLAHLELYQGEFLQGFYLKSGEEFDLWVSKMRMQYEQVYLKACYQKIEEKLSLDAIEDVEEHLKQLIERDEFEEKNYQLLMRLYQQENCPGKVIETYYQLANVLDKELGIQPSLQSQQIYQEVVAKDRNERKIKHFLRNSNHFLGRIDEIKQLENYFANCLACQEVGALLLIGDTGIGKRTLARQVLANQTQTFQIVTAKCFREEAMDSLLPWRNILDGLGYLVIQNRLLTTKAWKAALKRCFPVATIFQEDNNQPFIKDHTSLLVSFIVDILQHLAEIKALIILIEDCHWMDEDSLTLLQRVMNQLVHYPIAFVLTKHLGTTPELGLCLNALMSQGRLESICLEPFNRQESLAYINSQLGSQPVTEEEMEHLYQASQGNPFFLSEYTQALLRHEKFVPLTPAIKAKLGLKLANLSSRDDVLLNYLSCCRRPIPLNTLAQLMLLPLEEVIEMVDNLGHYYILVEESVGEEVLISFRQRIIQLYSYDRLSLSKRRLLHGQIAKRLEDLLPILTPSPHLLDDIAYHYQESRQVIKALEYNLNYLDATLPFQHELFPIYSKSIGSLEKSDRDHQRLMQEQFDKIRQSIADLELTYDNNRDFQQLLIRFSYLEGRYDIRTGRYQEGIKHIQKVIALATELKQPSFLLEGYRQLIHYCIQVENKPEMRYYTSLSLEAAVAANHFEAIAISLRLNGLYHLIIGELNEAERLLQQSIDFFKVTSGLQANYAIQIAAALDYLGEIAQIRYQFEKAVAYQKQAIALTENKPAELSVSIFYIGLGISYFYLADFEQAEQILSLAKEALVNHSYPWKETQLEIYLAMIQWKKGNYQPALTLLDYRETLMSRYRNPRDKGLVFYLMAVVKYQLIRQGATLSQQEKEMADHLLSESFEYYYEIASTNLNPYRDCHLVSELNDLRQQLSAKS</sequence>
<name>A0A0H2UWT4_STRP3</name>
<organism evidence="4 5">
    <name type="scientific">Streptococcus pyogenes serotype M3 (strain ATCC BAA-595 / MGAS315)</name>
    <dbReference type="NCBI Taxonomy" id="198466"/>
    <lineage>
        <taxon>Bacteria</taxon>
        <taxon>Bacillati</taxon>
        <taxon>Bacillota</taxon>
        <taxon>Bacilli</taxon>
        <taxon>Lactobacillales</taxon>
        <taxon>Streptococcaceae</taxon>
        <taxon>Streptococcus</taxon>
    </lineage>
</organism>
<dbReference type="Gene3D" id="1.25.40.10">
    <property type="entry name" value="Tetratricopeptide repeat domain"/>
    <property type="match status" value="2"/>
</dbReference>
<dbReference type="InterPro" id="IPR027417">
    <property type="entry name" value="P-loop_NTPase"/>
</dbReference>
<gene>
    <name evidence="4" type="ordered locus">SpyM3_1781</name>
</gene>
<dbReference type="RefSeq" id="WP_011055078.1">
    <property type="nucleotide sequence ID" value="NC_004070.1"/>
</dbReference>
<dbReference type="PANTHER" id="PTHR16305">
    <property type="entry name" value="TESTICULAR SOLUBLE ADENYLYL CYCLASE"/>
    <property type="match status" value="1"/>
</dbReference>
<dbReference type="KEGG" id="spg:SpyM3_1781"/>
<dbReference type="EMBL" id="AE014074">
    <property type="protein sequence ID" value="AAM80388.1"/>
    <property type="molecule type" value="Genomic_DNA"/>
</dbReference>
<dbReference type="Pfam" id="PF13191">
    <property type="entry name" value="AAA_16"/>
    <property type="match status" value="1"/>
</dbReference>
<evidence type="ECO:0000313" key="4">
    <source>
        <dbReference type="EMBL" id="AAM80388.1"/>
    </source>
</evidence>
<dbReference type="AlphaFoldDB" id="A0A0H2UWT4"/>
<dbReference type="SMART" id="SM00028">
    <property type="entry name" value="TPR"/>
    <property type="match status" value="4"/>
</dbReference>
<dbReference type="InterPro" id="IPR019734">
    <property type="entry name" value="TPR_rpt"/>
</dbReference>
<dbReference type="InterPro" id="IPR011990">
    <property type="entry name" value="TPR-like_helical_dom_sf"/>
</dbReference>
<dbReference type="Proteomes" id="UP000000564">
    <property type="component" value="Chromosome"/>
</dbReference>
<dbReference type="GO" id="GO:0005737">
    <property type="term" value="C:cytoplasm"/>
    <property type="evidence" value="ECO:0007669"/>
    <property type="project" value="TreeGrafter"/>
</dbReference>
<dbReference type="InterPro" id="IPR041664">
    <property type="entry name" value="AAA_16"/>
</dbReference>
<dbReference type="Pfam" id="PF03704">
    <property type="entry name" value="BTAD"/>
    <property type="match status" value="1"/>
</dbReference>
<evidence type="ECO:0000259" key="3">
    <source>
        <dbReference type="SMART" id="SM01043"/>
    </source>
</evidence>
<accession>A0A0H2UWT4</accession>
<dbReference type="SUPFAM" id="SSF52540">
    <property type="entry name" value="P-loop containing nucleoside triphosphate hydrolases"/>
    <property type="match status" value="1"/>
</dbReference>
<dbReference type="GO" id="GO:0004016">
    <property type="term" value="F:adenylate cyclase activity"/>
    <property type="evidence" value="ECO:0007669"/>
    <property type="project" value="TreeGrafter"/>
</dbReference>
<protein>
    <submittedName>
        <fullName evidence="4">Putative regulatory protein</fullName>
    </submittedName>
</protein>
<dbReference type="HOGENOM" id="CLU_004435_1_2_9"/>
<keyword evidence="1" id="KW-0547">Nucleotide-binding</keyword>
<feature type="domain" description="Bacterial transcriptional activator" evidence="3">
    <location>
        <begin position="98"/>
        <end position="230"/>
    </location>
</feature>
<dbReference type="GO" id="GO:0005524">
    <property type="term" value="F:ATP binding"/>
    <property type="evidence" value="ECO:0007669"/>
    <property type="project" value="UniProtKB-KW"/>
</dbReference>